<dbReference type="PROSITE" id="PS50213">
    <property type="entry name" value="FAS1"/>
    <property type="match status" value="2"/>
</dbReference>
<dbReference type="PANTHER" id="PTHR10900:SF124">
    <property type="entry name" value="FI05614P"/>
    <property type="match status" value="1"/>
</dbReference>
<evidence type="ECO:0000313" key="3">
    <source>
        <dbReference type="Proteomes" id="UP000085678"/>
    </source>
</evidence>
<dbReference type="InParanoid" id="A0A1S3K2E8"/>
<dbReference type="SMART" id="SM00554">
    <property type="entry name" value="FAS1"/>
    <property type="match status" value="2"/>
</dbReference>
<reference evidence="4" key="1">
    <citation type="submission" date="2025-08" db="UniProtKB">
        <authorList>
            <consortium name="RefSeq"/>
        </authorList>
    </citation>
    <scope>IDENTIFICATION</scope>
    <source>
        <tissue evidence="4">Gonads</tissue>
    </source>
</reference>
<dbReference type="Pfam" id="PF02469">
    <property type="entry name" value="Fasciclin"/>
    <property type="match status" value="2"/>
</dbReference>
<dbReference type="SUPFAM" id="SSF82153">
    <property type="entry name" value="FAS1 domain"/>
    <property type="match status" value="2"/>
</dbReference>
<organism evidence="3 4">
    <name type="scientific">Lingula anatina</name>
    <name type="common">Brachiopod</name>
    <name type="synonym">Lingula unguis</name>
    <dbReference type="NCBI Taxonomy" id="7574"/>
    <lineage>
        <taxon>Eukaryota</taxon>
        <taxon>Metazoa</taxon>
        <taxon>Spiralia</taxon>
        <taxon>Lophotrochozoa</taxon>
        <taxon>Brachiopoda</taxon>
        <taxon>Linguliformea</taxon>
        <taxon>Lingulata</taxon>
        <taxon>Lingulida</taxon>
        <taxon>Linguloidea</taxon>
        <taxon>Lingulidae</taxon>
        <taxon>Lingula</taxon>
    </lineage>
</organism>
<keyword evidence="3" id="KW-1185">Reference proteome</keyword>
<dbReference type="PANTHER" id="PTHR10900">
    <property type="entry name" value="PERIOSTIN-RELATED"/>
    <property type="match status" value="1"/>
</dbReference>
<dbReference type="Proteomes" id="UP000085678">
    <property type="component" value="Unplaced"/>
</dbReference>
<feature type="signal peptide" evidence="1">
    <location>
        <begin position="1"/>
        <end position="18"/>
    </location>
</feature>
<dbReference type="RefSeq" id="XP_013416813.1">
    <property type="nucleotide sequence ID" value="XM_013561359.1"/>
</dbReference>
<dbReference type="GO" id="GO:0030198">
    <property type="term" value="P:extracellular matrix organization"/>
    <property type="evidence" value="ECO:0007669"/>
    <property type="project" value="TreeGrafter"/>
</dbReference>
<dbReference type="AlphaFoldDB" id="A0A1S3K2E8"/>
<dbReference type="OMA" id="IHIREGM"/>
<dbReference type="GO" id="GO:0031012">
    <property type="term" value="C:extracellular matrix"/>
    <property type="evidence" value="ECO:0007669"/>
    <property type="project" value="TreeGrafter"/>
</dbReference>
<dbReference type="GeneID" id="106178244"/>
<proteinExistence type="predicted"/>
<accession>A0A1S3K2E8</accession>
<evidence type="ECO:0000313" key="4">
    <source>
        <dbReference type="RefSeq" id="XP_013416813.1"/>
    </source>
</evidence>
<keyword evidence="1" id="KW-0732">Signal</keyword>
<feature type="chain" id="PRO_5010299143" evidence="1">
    <location>
        <begin position="19"/>
        <end position="417"/>
    </location>
</feature>
<dbReference type="GO" id="GO:0007155">
    <property type="term" value="P:cell adhesion"/>
    <property type="evidence" value="ECO:0007669"/>
    <property type="project" value="TreeGrafter"/>
</dbReference>
<name>A0A1S3K2E8_LINAN</name>
<dbReference type="Gene3D" id="2.30.180.10">
    <property type="entry name" value="FAS1 domain"/>
    <property type="match status" value="2"/>
</dbReference>
<protein>
    <submittedName>
        <fullName evidence="4">Transforming growth factor-beta-induced protein ig-h3</fullName>
    </submittedName>
</protein>
<dbReference type="InterPro" id="IPR036378">
    <property type="entry name" value="FAS1_dom_sf"/>
</dbReference>
<gene>
    <name evidence="4" type="primary">LOC106178244</name>
</gene>
<feature type="domain" description="FAS1" evidence="2">
    <location>
        <begin position="71"/>
        <end position="226"/>
    </location>
</feature>
<evidence type="ECO:0000259" key="2">
    <source>
        <dbReference type="PROSITE" id="PS50213"/>
    </source>
</evidence>
<evidence type="ECO:0000256" key="1">
    <source>
        <dbReference type="SAM" id="SignalP"/>
    </source>
</evidence>
<dbReference type="FunFam" id="2.30.180.10:FF:000032">
    <property type="entry name" value="Fasciclin domain-containing protein, putative"/>
    <property type="match status" value="2"/>
</dbReference>
<dbReference type="InterPro" id="IPR000782">
    <property type="entry name" value="FAS1_domain"/>
</dbReference>
<dbReference type="KEGG" id="lak:106178244"/>
<dbReference type="OrthoDB" id="286301at2759"/>
<sequence length="417" mass="46020">MKVVALLSVLLLVECAAASPLLQFLETATQEQSLDVSKDPVEEFFNLPAAPDNDEGDDGSPNMMLTFGVKGFEEEAVAEEEAPLDCGLDLFQLAWKIGAKQFCLLVWRAGLKDTLKTGGPFTVFVPSDRAISRLPAWVKFYLIIHKTALQAILKYHVINGRVMASELMGDDEKTIPTLYKDKSLRINVYPRKHPKGSKLITASGSPVWKADINATNGVIHLVGKVITSIPVDTSGGVVEKCPDFRVLKRCLNATGLTGALKGDGPLTLFAPTNEAFRKLPPGVRKMLLNNSTVLKEVLLYHVVNLTYYAAGLVNYDNVTTFEGDAIKVHACRRYHVLKVNNARVTYPDVSTTNGVMHAINRVLLPPSMADLLSSEPDVEEEGKGVESNEIPMVYEKIFHEKFDFEKEMGRGFNEIRL</sequence>
<dbReference type="GO" id="GO:0050839">
    <property type="term" value="F:cell adhesion molecule binding"/>
    <property type="evidence" value="ECO:0007669"/>
    <property type="project" value="TreeGrafter"/>
</dbReference>
<feature type="domain" description="FAS1" evidence="2">
    <location>
        <begin position="231"/>
        <end position="363"/>
    </location>
</feature>
<dbReference type="STRING" id="7574.A0A1S3K2E8"/>
<dbReference type="InterPro" id="IPR050904">
    <property type="entry name" value="Adhesion/Biosynth-related"/>
</dbReference>
<dbReference type="GO" id="GO:0005615">
    <property type="term" value="C:extracellular space"/>
    <property type="evidence" value="ECO:0007669"/>
    <property type="project" value="TreeGrafter"/>
</dbReference>